<dbReference type="EMBL" id="CP009572">
    <property type="protein sequence ID" value="AIT08429.1"/>
    <property type="molecule type" value="Genomic_DNA"/>
</dbReference>
<evidence type="ECO:0000313" key="2">
    <source>
        <dbReference type="Proteomes" id="UP000033200"/>
    </source>
</evidence>
<dbReference type="Proteomes" id="UP000033200">
    <property type="component" value="Plasmid STP1"/>
</dbReference>
<proteinExistence type="predicted"/>
<protein>
    <recommendedName>
        <fullName evidence="3">PAS domain-containing protein</fullName>
    </recommendedName>
</protein>
<dbReference type="InterPro" id="IPR000014">
    <property type="entry name" value="PAS"/>
</dbReference>
<sequence length="215" mass="23635">MPVAHCVSSTAGTILVADSNFCRLLQRPHAELIGASYRSITVAEDLDKSADMLGSLVDKAAPTRLRKRYWRPDGTTVEVDLLVSRFDAAGHLVSTLSWREDEAPRDTPLRMWKAALRLKHLYSLKMEEFGRELFGDFPGLILLDLYLAEAEGRLASVADVAGSTGLPVDSVQRWLRVLAQRRLVQSSDGTASVQLGHDGLGKIERLLTAALQPVD</sequence>
<dbReference type="InterPro" id="IPR036388">
    <property type="entry name" value="WH-like_DNA-bd_sf"/>
</dbReference>
<evidence type="ECO:0008006" key="3">
    <source>
        <dbReference type="Google" id="ProtNLM"/>
    </source>
</evidence>
<keyword evidence="1" id="KW-0614">Plasmid</keyword>
<dbReference type="HOGENOM" id="CLU_1282542_0_0_5"/>
<name>A0A097ELI2_9SPHN</name>
<reference evidence="1 2" key="1">
    <citation type="submission" date="2014-09" db="EMBL/GenBank/DDBJ databases">
        <title>Using Illumina technology Improving SMRT sequencing Genome Assembly by RASTools.</title>
        <authorList>
            <person name="Zhou Y."/>
            <person name="Ma T."/>
            <person name="Liu T."/>
        </authorList>
    </citation>
    <scope>NUCLEOTIDE SEQUENCE [LARGE SCALE GENOMIC DNA]</scope>
    <source>
        <strain evidence="1 2">ATCC 55669</strain>
        <plasmid evidence="2">Plasmid STP1</plasmid>
    </source>
</reference>
<organism evidence="1 2">
    <name type="scientific">Sphingomonas taxi</name>
    <dbReference type="NCBI Taxonomy" id="1549858"/>
    <lineage>
        <taxon>Bacteria</taxon>
        <taxon>Pseudomonadati</taxon>
        <taxon>Pseudomonadota</taxon>
        <taxon>Alphaproteobacteria</taxon>
        <taxon>Sphingomonadales</taxon>
        <taxon>Sphingomonadaceae</taxon>
        <taxon>Sphingomonas</taxon>
    </lineage>
</organism>
<geneLocation type="plasmid" evidence="1 2">
    <name>STP1</name>
</geneLocation>
<dbReference type="eggNOG" id="ENOG50319WK">
    <property type="taxonomic scope" value="Bacteria"/>
</dbReference>
<dbReference type="CDD" id="cd00130">
    <property type="entry name" value="PAS"/>
    <property type="match status" value="1"/>
</dbReference>
<dbReference type="Gene3D" id="3.30.450.20">
    <property type="entry name" value="PAS domain"/>
    <property type="match status" value="1"/>
</dbReference>
<accession>A0A097ELI2</accession>
<dbReference type="RefSeq" id="WP_041394123.1">
    <property type="nucleotide sequence ID" value="NZ_CP009572.1"/>
</dbReference>
<dbReference type="KEGG" id="stax:MC45_18125"/>
<dbReference type="Gene3D" id="1.10.10.10">
    <property type="entry name" value="Winged helix-like DNA-binding domain superfamily/Winged helix DNA-binding domain"/>
    <property type="match status" value="1"/>
</dbReference>
<dbReference type="InterPro" id="IPR035965">
    <property type="entry name" value="PAS-like_dom_sf"/>
</dbReference>
<evidence type="ECO:0000313" key="1">
    <source>
        <dbReference type="EMBL" id="AIT08429.1"/>
    </source>
</evidence>
<dbReference type="SUPFAM" id="SSF55785">
    <property type="entry name" value="PYP-like sensor domain (PAS domain)"/>
    <property type="match status" value="1"/>
</dbReference>
<gene>
    <name evidence="1" type="ORF">MC45_18125</name>
</gene>
<keyword evidence="2" id="KW-1185">Reference proteome</keyword>
<dbReference type="AlphaFoldDB" id="A0A097ELI2"/>